<reference evidence="1 2" key="1">
    <citation type="journal article" date="2006" name="Science">
        <title>The genome of black cottonwood, Populus trichocarpa (Torr. &amp; Gray).</title>
        <authorList>
            <person name="Tuskan G.A."/>
            <person name="Difazio S."/>
            <person name="Jansson S."/>
            <person name="Bohlmann J."/>
            <person name="Grigoriev I."/>
            <person name="Hellsten U."/>
            <person name="Putnam N."/>
            <person name="Ralph S."/>
            <person name="Rombauts S."/>
            <person name="Salamov A."/>
            <person name="Schein J."/>
            <person name="Sterck L."/>
            <person name="Aerts A."/>
            <person name="Bhalerao R.R."/>
            <person name="Bhalerao R.P."/>
            <person name="Blaudez D."/>
            <person name="Boerjan W."/>
            <person name="Brun A."/>
            <person name="Brunner A."/>
            <person name="Busov V."/>
            <person name="Campbell M."/>
            <person name="Carlson J."/>
            <person name="Chalot M."/>
            <person name="Chapman J."/>
            <person name="Chen G.L."/>
            <person name="Cooper D."/>
            <person name="Coutinho P.M."/>
            <person name="Couturier J."/>
            <person name="Covert S."/>
            <person name="Cronk Q."/>
            <person name="Cunningham R."/>
            <person name="Davis J."/>
            <person name="Degroeve S."/>
            <person name="Dejardin A."/>
            <person name="Depamphilis C."/>
            <person name="Detter J."/>
            <person name="Dirks B."/>
            <person name="Dubchak I."/>
            <person name="Duplessis S."/>
            <person name="Ehlting J."/>
            <person name="Ellis B."/>
            <person name="Gendler K."/>
            <person name="Goodstein D."/>
            <person name="Gribskov M."/>
            <person name="Grimwood J."/>
            <person name="Groover A."/>
            <person name="Gunter L."/>
            <person name="Hamberger B."/>
            <person name="Heinze B."/>
            <person name="Helariutta Y."/>
            <person name="Henrissat B."/>
            <person name="Holligan D."/>
            <person name="Holt R."/>
            <person name="Huang W."/>
            <person name="Islam-Faridi N."/>
            <person name="Jones S."/>
            <person name="Jones-Rhoades M."/>
            <person name="Jorgensen R."/>
            <person name="Joshi C."/>
            <person name="Kangasjarvi J."/>
            <person name="Karlsson J."/>
            <person name="Kelleher C."/>
            <person name="Kirkpatrick R."/>
            <person name="Kirst M."/>
            <person name="Kohler A."/>
            <person name="Kalluri U."/>
            <person name="Larimer F."/>
            <person name="Leebens-Mack J."/>
            <person name="Leple J.C."/>
            <person name="Locascio P."/>
            <person name="Lou Y."/>
            <person name="Lucas S."/>
            <person name="Martin F."/>
            <person name="Montanini B."/>
            <person name="Napoli C."/>
            <person name="Nelson D.R."/>
            <person name="Nelson C."/>
            <person name="Nieminen K."/>
            <person name="Nilsson O."/>
            <person name="Pereda V."/>
            <person name="Peter G."/>
            <person name="Philippe R."/>
            <person name="Pilate G."/>
            <person name="Poliakov A."/>
            <person name="Razumovskaya J."/>
            <person name="Richardson P."/>
            <person name="Rinaldi C."/>
            <person name="Ritland K."/>
            <person name="Rouze P."/>
            <person name="Ryaboy D."/>
            <person name="Schmutz J."/>
            <person name="Schrader J."/>
            <person name="Segerman B."/>
            <person name="Shin H."/>
            <person name="Siddiqui A."/>
            <person name="Sterky F."/>
            <person name="Terry A."/>
            <person name="Tsai C.J."/>
            <person name="Uberbacher E."/>
            <person name="Unneberg P."/>
            <person name="Vahala J."/>
            <person name="Wall K."/>
            <person name="Wessler S."/>
            <person name="Yang G."/>
            <person name="Yin T."/>
            <person name="Douglas C."/>
            <person name="Marra M."/>
            <person name="Sandberg G."/>
            <person name="Van de Peer Y."/>
            <person name="Rokhsar D."/>
        </authorList>
    </citation>
    <scope>NUCLEOTIDE SEQUENCE [LARGE SCALE GENOMIC DNA]</scope>
    <source>
        <strain evidence="2">cv. Nisqually</strain>
    </source>
</reference>
<sequence length="57" mass="6753">MLFFEIFCCQGILWLELGSIQQRFQGIYVLVNLNVNLLFKIKISDFLIIMFHSVDKL</sequence>
<organism evidence="1 2">
    <name type="scientific">Populus trichocarpa</name>
    <name type="common">Western balsam poplar</name>
    <name type="synonym">Populus balsamifera subsp. trichocarpa</name>
    <dbReference type="NCBI Taxonomy" id="3694"/>
    <lineage>
        <taxon>Eukaryota</taxon>
        <taxon>Viridiplantae</taxon>
        <taxon>Streptophyta</taxon>
        <taxon>Embryophyta</taxon>
        <taxon>Tracheophyta</taxon>
        <taxon>Spermatophyta</taxon>
        <taxon>Magnoliopsida</taxon>
        <taxon>eudicotyledons</taxon>
        <taxon>Gunneridae</taxon>
        <taxon>Pentapetalae</taxon>
        <taxon>rosids</taxon>
        <taxon>fabids</taxon>
        <taxon>Malpighiales</taxon>
        <taxon>Salicaceae</taxon>
        <taxon>Saliceae</taxon>
        <taxon>Populus</taxon>
    </lineage>
</organism>
<keyword evidence="2" id="KW-1185">Reference proteome</keyword>
<dbReference type="EMBL" id="CM009296">
    <property type="protein sequence ID" value="KAI9391504.1"/>
    <property type="molecule type" value="Genomic_DNA"/>
</dbReference>
<gene>
    <name evidence="1" type="ORF">POPTR_007G097650v4</name>
</gene>
<evidence type="ECO:0000313" key="1">
    <source>
        <dbReference type="EMBL" id="KAI9391504.1"/>
    </source>
</evidence>
<protein>
    <submittedName>
        <fullName evidence="1">Uncharacterized protein</fullName>
    </submittedName>
</protein>
<name>A0ACC0SRB7_POPTR</name>
<comment type="caution">
    <text evidence="1">The sequence shown here is derived from an EMBL/GenBank/DDBJ whole genome shotgun (WGS) entry which is preliminary data.</text>
</comment>
<proteinExistence type="predicted"/>
<dbReference type="Proteomes" id="UP000006729">
    <property type="component" value="Chromosome 7"/>
</dbReference>
<evidence type="ECO:0000313" key="2">
    <source>
        <dbReference type="Proteomes" id="UP000006729"/>
    </source>
</evidence>
<accession>A0ACC0SRB7</accession>